<dbReference type="InterPro" id="IPR036942">
    <property type="entry name" value="Beta-barrel_TonB_sf"/>
</dbReference>
<dbReference type="Pfam" id="PF00593">
    <property type="entry name" value="TonB_dep_Rec_b-barrel"/>
    <property type="match status" value="1"/>
</dbReference>
<evidence type="ECO:0000313" key="8">
    <source>
        <dbReference type="EMBL" id="QDH25182.1"/>
    </source>
</evidence>
<dbReference type="SUPFAM" id="SSF56935">
    <property type="entry name" value="Porins"/>
    <property type="match status" value="1"/>
</dbReference>
<reference evidence="8 9" key="1">
    <citation type="submission" date="2018-09" db="EMBL/GenBank/DDBJ databases">
        <title>The complete genome sequence of Neokomagataea tanensis NBRC 106556(T).</title>
        <authorList>
            <person name="Chua K.-O."/>
            <person name="See-Too W.-S."/>
            <person name="Hong K.-W."/>
            <person name="Yin W.-F."/>
            <person name="Chan K.-G."/>
        </authorList>
    </citation>
    <scope>NUCLEOTIDE SEQUENCE [LARGE SCALE GENOMIC DNA]</scope>
    <source>
        <strain evidence="9">AH13 \ NBRC 106556</strain>
    </source>
</reference>
<dbReference type="GO" id="GO:0009279">
    <property type="term" value="C:cell outer membrane"/>
    <property type="evidence" value="ECO:0007669"/>
    <property type="project" value="UniProtKB-SubCell"/>
</dbReference>
<dbReference type="EMBL" id="CP032485">
    <property type="protein sequence ID" value="QDH25182.1"/>
    <property type="molecule type" value="Genomic_DNA"/>
</dbReference>
<evidence type="ECO:0000259" key="7">
    <source>
        <dbReference type="Pfam" id="PF07715"/>
    </source>
</evidence>
<evidence type="ECO:0000256" key="5">
    <source>
        <dbReference type="SAM" id="SignalP"/>
    </source>
</evidence>
<name>A0A4Y6V503_9PROT</name>
<keyword evidence="4" id="KW-0798">TonB box</keyword>
<dbReference type="Pfam" id="PF07715">
    <property type="entry name" value="Plug"/>
    <property type="match status" value="1"/>
</dbReference>
<gene>
    <name evidence="8" type="ORF">D5366_08125</name>
</gene>
<accession>A0A4Y6V503</accession>
<dbReference type="Gene3D" id="2.40.170.20">
    <property type="entry name" value="TonB-dependent receptor, beta-barrel domain"/>
    <property type="match status" value="1"/>
</dbReference>
<comment type="subcellular location">
    <subcellularLocation>
        <location evidence="1 4">Cell outer membrane</location>
    </subcellularLocation>
</comment>
<dbReference type="Gene3D" id="2.170.130.10">
    <property type="entry name" value="TonB-dependent receptor, plug domain"/>
    <property type="match status" value="1"/>
</dbReference>
<evidence type="ECO:0000256" key="1">
    <source>
        <dbReference type="ARBA" id="ARBA00004442"/>
    </source>
</evidence>
<dbReference type="PANTHER" id="PTHR47234:SF2">
    <property type="entry name" value="TONB-DEPENDENT RECEPTOR"/>
    <property type="match status" value="1"/>
</dbReference>
<evidence type="ECO:0000256" key="4">
    <source>
        <dbReference type="RuleBase" id="RU003357"/>
    </source>
</evidence>
<keyword evidence="9" id="KW-1185">Reference proteome</keyword>
<protein>
    <submittedName>
        <fullName evidence="8">TonB-dependent receptor</fullName>
    </submittedName>
</protein>
<dbReference type="InterPro" id="IPR012910">
    <property type="entry name" value="Plug_dom"/>
</dbReference>
<dbReference type="KEGG" id="ntn:D5366_08125"/>
<dbReference type="OrthoDB" id="7051241at2"/>
<evidence type="ECO:0000256" key="2">
    <source>
        <dbReference type="ARBA" id="ARBA00023136"/>
    </source>
</evidence>
<evidence type="ECO:0000313" key="9">
    <source>
        <dbReference type="Proteomes" id="UP000317214"/>
    </source>
</evidence>
<comment type="similarity">
    <text evidence="4">Belongs to the TonB-dependent receptor family.</text>
</comment>
<dbReference type="PANTHER" id="PTHR47234">
    <property type="match status" value="1"/>
</dbReference>
<keyword evidence="2 4" id="KW-0472">Membrane</keyword>
<proteinExistence type="inferred from homology"/>
<feature type="domain" description="TonB-dependent receptor plug" evidence="7">
    <location>
        <begin position="107"/>
        <end position="225"/>
    </location>
</feature>
<evidence type="ECO:0000256" key="3">
    <source>
        <dbReference type="ARBA" id="ARBA00023237"/>
    </source>
</evidence>
<feature type="domain" description="TonB-dependent receptor-like beta-barrel" evidence="6">
    <location>
        <begin position="464"/>
        <end position="995"/>
    </location>
</feature>
<dbReference type="Proteomes" id="UP000317214">
    <property type="component" value="Chromosome"/>
</dbReference>
<dbReference type="InterPro" id="IPR000531">
    <property type="entry name" value="Beta-barrel_TonB"/>
</dbReference>
<keyword evidence="3" id="KW-0998">Cell outer membrane</keyword>
<dbReference type="AlphaFoldDB" id="A0A4Y6V503"/>
<sequence>MNIPRHETSHRILLRNRSALLLFTALCGNFVLSAEAAPVHKHQKTAHAKRPVVTAPAKAMPTATPVQVTTPQTTRSNALRINTASIEEAHTENVVVTGSMFRDPNIRSASPITRITAAELQQRGIHNVSDALQLLSSNGAGNLTNAWTAGGGFAPGSSAPSLRGLSTDSTLVLMDGQRLSYYPLADDGERNFVDTNWFPSSIMQTIDVMQDGGSATYGADAVAGVVNYITRKQIKGFEGNAEGGLSQRGDAGHQKLYATYGFGDLDRDKYNVYVNSEYQQDDPLYYRQLQGPYNNGDLTSIGGSDGNINSAIQGGQVVNVGQTVPSARAVTAAGVRTGPLQLINQAAGCTNGGLYQTGGIYTSAATGDKGMSQVCSQNAQQYAQIAPSLRRINATIHGTVNVTDQSQLVAMFNYSQVLSQTTGAPASAYSQNQAKTASTLTTFEPVLLPNGQLNPSNPYAAQNERAWVYGQLPNIIQRTSLFSQNFRGSVRYSGFLKSHWGSDWNYDANFVGMHTTLQQTYTGVPKLSGLIDAISTGSYNFANPSATPQSVLNSIAPVNQINALTKEYSLEGSISKGLFHLPGGMLHLAIGGNVRYEYLNDPNANPADLTNPANQWTGAINPVSAYGHRWVESGFFEVNAPIVKMLNADVSGRYDHYSEGFSHFSPKVGVQFKPSDKLTLRGTFSKGFRVPSFAETGGTTIGYTGFNITDPTWLAQHTSASGLLSPYAKNYSLGLQNAGNPSLRPETSTNFSGGPVFTPTKWLTLTATYYYIKKDNYITPGSSSGYGSIANQWAATYAQTGSLAAANATVPAGTHITANPVDTQFPNGAPSPAIVSTGYVNARSIMTDGFDLGFQANTALPGILHNIHLFSDGHATYVRRFNLRNADGTLNQYAGTIGPYQAVSSSGTPRWRANWQNTLTYKSLAVTPTVYYTSGYRNVADDYVSGSYGTGCANMIVNTNYLPGRCTTKGFWDVDLTVNYTFNKNWRAYANVYNLLGFRAPIDTATYSGYLYNSSWTQQGVILRSFQFGVLANF</sequence>
<organism evidence="8 9">
    <name type="scientific">Neokomagataea tanensis</name>
    <dbReference type="NCBI Taxonomy" id="661191"/>
    <lineage>
        <taxon>Bacteria</taxon>
        <taxon>Pseudomonadati</taxon>
        <taxon>Pseudomonadota</taxon>
        <taxon>Alphaproteobacteria</taxon>
        <taxon>Acetobacterales</taxon>
        <taxon>Acetobacteraceae</taxon>
        <taxon>Neokomagataea</taxon>
    </lineage>
</organism>
<feature type="chain" id="PRO_5021208593" evidence="5">
    <location>
        <begin position="37"/>
        <end position="1034"/>
    </location>
</feature>
<feature type="signal peptide" evidence="5">
    <location>
        <begin position="1"/>
        <end position="36"/>
    </location>
</feature>
<dbReference type="InterPro" id="IPR037066">
    <property type="entry name" value="Plug_dom_sf"/>
</dbReference>
<keyword evidence="8" id="KW-0675">Receptor</keyword>
<keyword evidence="5" id="KW-0732">Signal</keyword>
<evidence type="ECO:0000259" key="6">
    <source>
        <dbReference type="Pfam" id="PF00593"/>
    </source>
</evidence>